<sequence length="192" mass="22408">MSYLNCNICGEPKTDNKWCKSCNSKRFKGQFENWTSENEAIDNFIKDTQLNAMSSDQVLEWVLFEKEIFGVEFLAEGGYGSVYNAKWRSGHIKYYDDKTEKWRRSGETEIILKSPDKSITPNAIIDLINSCWDKNPEARPKAIDLRNKLSSYKEKNDSTIWNEIDEIEKNLIPVFLTYEISDQAYYTSRLLP</sequence>
<name>A0ABM8VW29_GIGMA</name>
<dbReference type="Proteomes" id="UP000789901">
    <property type="component" value="Unassembled WGS sequence"/>
</dbReference>
<proteinExistence type="predicted"/>
<evidence type="ECO:0000313" key="1">
    <source>
        <dbReference type="EMBL" id="CAG8459910.1"/>
    </source>
</evidence>
<dbReference type="EMBL" id="CAJVQB010000033">
    <property type="protein sequence ID" value="CAG8459910.1"/>
    <property type="molecule type" value="Genomic_DNA"/>
</dbReference>
<accession>A0ABM8VW29</accession>
<protein>
    <submittedName>
        <fullName evidence="1">34208_t:CDS:1</fullName>
    </submittedName>
</protein>
<dbReference type="Gene3D" id="1.10.510.10">
    <property type="entry name" value="Transferase(Phosphotransferase) domain 1"/>
    <property type="match status" value="1"/>
</dbReference>
<keyword evidence="2" id="KW-1185">Reference proteome</keyword>
<comment type="caution">
    <text evidence="1">The sequence shown here is derived from an EMBL/GenBank/DDBJ whole genome shotgun (WGS) entry which is preliminary data.</text>
</comment>
<gene>
    <name evidence="1" type="ORF">GMARGA_LOCUS252</name>
</gene>
<evidence type="ECO:0000313" key="2">
    <source>
        <dbReference type="Proteomes" id="UP000789901"/>
    </source>
</evidence>
<reference evidence="1 2" key="1">
    <citation type="submission" date="2021-06" db="EMBL/GenBank/DDBJ databases">
        <authorList>
            <person name="Kallberg Y."/>
            <person name="Tangrot J."/>
            <person name="Rosling A."/>
        </authorList>
    </citation>
    <scope>NUCLEOTIDE SEQUENCE [LARGE SCALE GENOMIC DNA]</scope>
    <source>
        <strain evidence="1 2">120-4 pot B 10/14</strain>
    </source>
</reference>
<organism evidence="1 2">
    <name type="scientific">Gigaspora margarita</name>
    <dbReference type="NCBI Taxonomy" id="4874"/>
    <lineage>
        <taxon>Eukaryota</taxon>
        <taxon>Fungi</taxon>
        <taxon>Fungi incertae sedis</taxon>
        <taxon>Mucoromycota</taxon>
        <taxon>Glomeromycotina</taxon>
        <taxon>Glomeromycetes</taxon>
        <taxon>Diversisporales</taxon>
        <taxon>Gigasporaceae</taxon>
        <taxon>Gigaspora</taxon>
    </lineage>
</organism>